<evidence type="ECO:0000313" key="4">
    <source>
        <dbReference type="Proteomes" id="UP001501599"/>
    </source>
</evidence>
<dbReference type="InterPro" id="IPR000242">
    <property type="entry name" value="PTP_cat"/>
</dbReference>
<accession>A0ABP5MMG8</accession>
<dbReference type="Proteomes" id="UP001501599">
    <property type="component" value="Unassembled WGS sequence"/>
</dbReference>
<organism evidence="3 4">
    <name type="scientific">Agrococcus versicolor</name>
    <dbReference type="NCBI Taxonomy" id="501482"/>
    <lineage>
        <taxon>Bacteria</taxon>
        <taxon>Bacillati</taxon>
        <taxon>Actinomycetota</taxon>
        <taxon>Actinomycetes</taxon>
        <taxon>Micrococcales</taxon>
        <taxon>Microbacteriaceae</taxon>
        <taxon>Agrococcus</taxon>
    </lineage>
</organism>
<dbReference type="InterPro" id="IPR000387">
    <property type="entry name" value="Tyr_Pase_dom"/>
</dbReference>
<protein>
    <recommendedName>
        <fullName evidence="2">Tyrosine specific protein phosphatases domain-containing protein</fullName>
    </recommendedName>
</protein>
<dbReference type="Gene3D" id="3.90.190.10">
    <property type="entry name" value="Protein tyrosine phosphatase superfamily"/>
    <property type="match status" value="1"/>
</dbReference>
<name>A0ABP5MMG8_9MICO</name>
<dbReference type="PROSITE" id="PS50056">
    <property type="entry name" value="TYR_PHOSPHATASE_2"/>
    <property type="match status" value="1"/>
</dbReference>
<feature type="region of interest" description="Disordered" evidence="1">
    <location>
        <begin position="1"/>
        <end position="26"/>
    </location>
</feature>
<feature type="domain" description="Tyrosine specific protein phosphatases" evidence="2">
    <location>
        <begin position="80"/>
        <end position="137"/>
    </location>
</feature>
<dbReference type="EMBL" id="BAAAQT010000008">
    <property type="protein sequence ID" value="GAA2175834.1"/>
    <property type="molecule type" value="Genomic_DNA"/>
</dbReference>
<evidence type="ECO:0000259" key="2">
    <source>
        <dbReference type="PROSITE" id="PS50056"/>
    </source>
</evidence>
<proteinExistence type="predicted"/>
<reference evidence="4" key="1">
    <citation type="journal article" date="2019" name="Int. J. Syst. Evol. Microbiol.">
        <title>The Global Catalogue of Microorganisms (GCM) 10K type strain sequencing project: providing services to taxonomists for standard genome sequencing and annotation.</title>
        <authorList>
            <consortium name="The Broad Institute Genomics Platform"/>
            <consortium name="The Broad Institute Genome Sequencing Center for Infectious Disease"/>
            <person name="Wu L."/>
            <person name="Ma J."/>
        </authorList>
    </citation>
    <scope>NUCLEOTIDE SEQUENCE [LARGE SCALE GENOMIC DNA]</scope>
    <source>
        <strain evidence="4">JCM 16026</strain>
    </source>
</reference>
<dbReference type="InterPro" id="IPR029021">
    <property type="entry name" value="Prot-tyrosine_phosphatase-like"/>
</dbReference>
<dbReference type="Pfam" id="PF00102">
    <property type="entry name" value="Y_phosphatase"/>
    <property type="match status" value="1"/>
</dbReference>
<gene>
    <name evidence="3" type="ORF">GCM10009846_27260</name>
</gene>
<evidence type="ECO:0000313" key="3">
    <source>
        <dbReference type="EMBL" id="GAA2175834.1"/>
    </source>
</evidence>
<comment type="caution">
    <text evidence="3">The sequence shown here is derived from an EMBL/GenBank/DDBJ whole genome shotgun (WGS) entry which is preliminary data.</text>
</comment>
<dbReference type="RefSeq" id="WP_344344560.1">
    <property type="nucleotide sequence ID" value="NZ_BAAAQT010000008.1"/>
</dbReference>
<dbReference type="SUPFAM" id="SSF52799">
    <property type="entry name" value="(Phosphotyrosine protein) phosphatases II"/>
    <property type="match status" value="1"/>
</dbReference>
<sequence>MTIGDAAGGPAPAGGERRWRPGSPGVVELPDGRLVRGRGLRRVPLASGDEPDLGAYLLRRPPTMPWEHEWIAWPDLRLPRDVPLALRTLARIHAAAATRRVEVACDGGIGRTGTALAILARMAGVPASDAVAWVRERYDPRALETPAQRRLAREVDLTAIGG</sequence>
<keyword evidence="4" id="KW-1185">Reference proteome</keyword>
<evidence type="ECO:0000256" key="1">
    <source>
        <dbReference type="SAM" id="MobiDB-lite"/>
    </source>
</evidence>